<name>A0ABW1VLP8_9GAMM</name>
<protein>
    <submittedName>
        <fullName evidence="10">Pyrroloquinoline quinone biosynthesis protein PqqF</fullName>
        <ecNumber evidence="10">3.4.24.-</ecNumber>
    </submittedName>
</protein>
<evidence type="ECO:0000313" key="11">
    <source>
        <dbReference type="Proteomes" id="UP001596215"/>
    </source>
</evidence>
<evidence type="ECO:0000256" key="5">
    <source>
        <dbReference type="ARBA" id="ARBA00022833"/>
    </source>
</evidence>
<dbReference type="GO" id="GO:0016787">
    <property type="term" value="F:hydrolase activity"/>
    <property type="evidence" value="ECO:0007669"/>
    <property type="project" value="UniProtKB-KW"/>
</dbReference>
<gene>
    <name evidence="10" type="primary">pqqF</name>
    <name evidence="10" type="ORF">ACFP73_01630</name>
</gene>
<dbReference type="EC" id="3.4.24.-" evidence="10"/>
<evidence type="ECO:0000259" key="8">
    <source>
        <dbReference type="Pfam" id="PF22454"/>
    </source>
</evidence>
<dbReference type="Pfam" id="PF22454">
    <property type="entry name" value="PQQ_syn_pqqF_N_2"/>
    <property type="match status" value="1"/>
</dbReference>
<reference evidence="11" key="1">
    <citation type="journal article" date="2019" name="Int. J. Syst. Evol. Microbiol.">
        <title>The Global Catalogue of Microorganisms (GCM) 10K type strain sequencing project: providing services to taxonomists for standard genome sequencing and annotation.</title>
        <authorList>
            <consortium name="The Broad Institute Genomics Platform"/>
            <consortium name="The Broad Institute Genome Sequencing Center for Infectious Disease"/>
            <person name="Wu L."/>
            <person name="Ma J."/>
        </authorList>
    </citation>
    <scope>NUCLEOTIDE SEQUENCE [LARGE SCALE GENOMIC DNA]</scope>
    <source>
        <strain evidence="11">CGMCC 4.1530</strain>
    </source>
</reference>
<feature type="domain" description="Coenzyme PQQ synthesis protein F-like C-terminal lobe" evidence="9">
    <location>
        <begin position="646"/>
        <end position="714"/>
    </location>
</feature>
<evidence type="ECO:0000256" key="3">
    <source>
        <dbReference type="ARBA" id="ARBA00022723"/>
    </source>
</evidence>
<evidence type="ECO:0000259" key="7">
    <source>
        <dbReference type="Pfam" id="PF00675"/>
    </source>
</evidence>
<organism evidence="10 11">
    <name type="scientific">Tatumella punctata</name>
    <dbReference type="NCBI Taxonomy" id="399969"/>
    <lineage>
        <taxon>Bacteria</taxon>
        <taxon>Pseudomonadati</taxon>
        <taxon>Pseudomonadota</taxon>
        <taxon>Gammaproteobacteria</taxon>
        <taxon>Enterobacterales</taxon>
        <taxon>Erwiniaceae</taxon>
        <taxon>Tatumella</taxon>
    </lineage>
</organism>
<dbReference type="Pfam" id="PF00675">
    <property type="entry name" value="Peptidase_M16"/>
    <property type="match status" value="1"/>
</dbReference>
<evidence type="ECO:0000256" key="2">
    <source>
        <dbReference type="ARBA" id="ARBA00022670"/>
    </source>
</evidence>
<proteinExistence type="inferred from homology"/>
<evidence type="ECO:0000313" key="10">
    <source>
        <dbReference type="EMBL" id="MFC6360810.1"/>
    </source>
</evidence>
<keyword evidence="6" id="KW-0482">Metalloprotease</keyword>
<dbReference type="PANTHER" id="PTHR43690:SF18">
    <property type="entry name" value="INSULIN-DEGRADING ENZYME-RELATED"/>
    <property type="match status" value="1"/>
</dbReference>
<dbReference type="SUPFAM" id="SSF63411">
    <property type="entry name" value="LuxS/MPP-like metallohydrolase"/>
    <property type="match status" value="2"/>
</dbReference>
<dbReference type="EMBL" id="JBHSUC010000001">
    <property type="protein sequence ID" value="MFC6360810.1"/>
    <property type="molecule type" value="Genomic_DNA"/>
</dbReference>
<dbReference type="InterPro" id="IPR050626">
    <property type="entry name" value="Peptidase_M16"/>
</dbReference>
<evidence type="ECO:0000259" key="9">
    <source>
        <dbReference type="Pfam" id="PF22456"/>
    </source>
</evidence>
<dbReference type="InterPro" id="IPR011844">
    <property type="entry name" value="PQQ_synth_PqqF"/>
</dbReference>
<dbReference type="InterPro" id="IPR011765">
    <property type="entry name" value="Pept_M16_N"/>
</dbReference>
<sequence>MSEPCIQLSLNNGLAVRLYSSDGLSAASACIRAGAGSIHEPDRWPGLAHLLEHLLFQGGEVFRGQQRLMPWVTGQQGRVNATTGLCDTLCYFSIATAGFPGALARLLDMVAAPLFDKRAISREIGVIDAEYTMLSRHVPTLINAFLREMISQPGGYSRFIAGNRQSLDGDISLLQQALREFHHRYYRPDNLQLILRAPLPLSQLRALFDNALLAAGLAGWLAPAPYHRRPRADKYLLPQRAVRPPAVLQLDGEVHHCLDMIIGDPDGELRAAVPLLRTLISDAAPGSLFDHWRRRGFCRQLAVEIISAAEGYLWLMVRVQRPSAGPLPAGQLNADLRAWLQQLTRLPAARIRHYQGLALQHFRALNPMEQVRQIASGTGPSDRPVKALATALLQAIPYELQTSSRTCSEQATVCGFACRWQPLIDSTVTDSPPLSFVFYPQTLNAPAVAASGTTVGQWQRSAVCAPGVRILLRPADGTTLTPAQLRRLEDALLPVFSRVSHAGGESGIAFYHNIPWLFIALPDSGEVLDIVSWLAVLWPPLTGVSSAAEPQQIVIRRLLAEFPSLLLPTTARPCWQGVIQCDDRELFNTLMARLPPQVADLPPATATISAAQSHHHQPDKDADNGILFFLPLPDNSQAAVRIAKALAAIYQPAFYHWLREELSAGYVVSCRFEQYGEMPGILCAVQSPGYPCDQLATWCRQFFKRMTPQIMQLRLPPAAGEQAPLHADRIMARIGEELWQVSGRGNLPSVAGSDEVLLLQQLHLWLTENSDQALQLTSGRW</sequence>
<keyword evidence="11" id="KW-1185">Reference proteome</keyword>
<dbReference type="Pfam" id="PF22456">
    <property type="entry name" value="PqqF-like_C_4"/>
    <property type="match status" value="1"/>
</dbReference>
<keyword evidence="5" id="KW-0862">Zinc</keyword>
<dbReference type="RefSeq" id="WP_343877385.1">
    <property type="nucleotide sequence ID" value="NZ_BAAAFW010000059.1"/>
</dbReference>
<feature type="domain" description="Coenzyme PQQ synthesis protein F N-terminal lobe" evidence="8">
    <location>
        <begin position="270"/>
        <end position="380"/>
    </location>
</feature>
<accession>A0ABW1VLP8</accession>
<evidence type="ECO:0000256" key="1">
    <source>
        <dbReference type="ARBA" id="ARBA00007261"/>
    </source>
</evidence>
<dbReference type="NCBIfam" id="TIGR02110">
    <property type="entry name" value="PQQ_syn_pqqF"/>
    <property type="match status" value="1"/>
</dbReference>
<evidence type="ECO:0000256" key="4">
    <source>
        <dbReference type="ARBA" id="ARBA00022801"/>
    </source>
</evidence>
<keyword evidence="3" id="KW-0479">Metal-binding</keyword>
<feature type="domain" description="Peptidase M16 N-terminal" evidence="7">
    <location>
        <begin position="26"/>
        <end position="138"/>
    </location>
</feature>
<dbReference type="Proteomes" id="UP001596215">
    <property type="component" value="Unassembled WGS sequence"/>
</dbReference>
<dbReference type="InterPro" id="IPR054734">
    <property type="entry name" value="PqqF-like_C_4"/>
</dbReference>
<comment type="caution">
    <text evidence="10">The sequence shown here is derived from an EMBL/GenBank/DDBJ whole genome shotgun (WGS) entry which is preliminary data.</text>
</comment>
<comment type="similarity">
    <text evidence="1">Belongs to the peptidase M16 family.</text>
</comment>
<evidence type="ECO:0000256" key="6">
    <source>
        <dbReference type="ARBA" id="ARBA00023049"/>
    </source>
</evidence>
<keyword evidence="2" id="KW-0645">Protease</keyword>
<dbReference type="Gene3D" id="3.30.830.10">
    <property type="entry name" value="Metalloenzyme, LuxS/M16 peptidase-like"/>
    <property type="match status" value="2"/>
</dbReference>
<keyword evidence="4 10" id="KW-0378">Hydrolase</keyword>
<dbReference type="InterPro" id="IPR054740">
    <property type="entry name" value="PqqF_N_2"/>
</dbReference>
<dbReference type="PANTHER" id="PTHR43690">
    <property type="entry name" value="NARDILYSIN"/>
    <property type="match status" value="1"/>
</dbReference>
<dbReference type="InterPro" id="IPR011249">
    <property type="entry name" value="Metalloenz_LuxS/M16"/>
</dbReference>